<feature type="chain" id="PRO_5035212433" evidence="1">
    <location>
        <begin position="24"/>
        <end position="143"/>
    </location>
</feature>
<dbReference type="PROSITE" id="PS51257">
    <property type="entry name" value="PROKAR_LIPOPROTEIN"/>
    <property type="match status" value="1"/>
</dbReference>
<feature type="signal peptide" evidence="1">
    <location>
        <begin position="1"/>
        <end position="23"/>
    </location>
</feature>
<organism evidence="2 3">
    <name type="scientific">Candidatus Desulfolinea nitratireducens</name>
    <dbReference type="NCBI Taxonomy" id="2841698"/>
    <lineage>
        <taxon>Bacteria</taxon>
        <taxon>Bacillati</taxon>
        <taxon>Chloroflexota</taxon>
        <taxon>Anaerolineae</taxon>
        <taxon>Anaerolineales</taxon>
        <taxon>Anaerolineales incertae sedis</taxon>
        <taxon>Candidatus Desulfolinea</taxon>
    </lineage>
</organism>
<name>A0A8J6NIU5_9CHLR</name>
<comment type="caution">
    <text evidence="2">The sequence shown here is derived from an EMBL/GenBank/DDBJ whole genome shotgun (WGS) entry which is preliminary data.</text>
</comment>
<evidence type="ECO:0000313" key="2">
    <source>
        <dbReference type="EMBL" id="MBC8334457.1"/>
    </source>
</evidence>
<evidence type="ECO:0000256" key="1">
    <source>
        <dbReference type="SAM" id="SignalP"/>
    </source>
</evidence>
<dbReference type="EMBL" id="JACNJN010000067">
    <property type="protein sequence ID" value="MBC8334457.1"/>
    <property type="molecule type" value="Genomic_DNA"/>
</dbReference>
<gene>
    <name evidence="2" type="ORF">H8E29_04270</name>
</gene>
<accession>A0A8J6NIU5</accession>
<protein>
    <submittedName>
        <fullName evidence="2">Uncharacterized protein</fullName>
    </submittedName>
</protein>
<dbReference type="AlphaFoldDB" id="A0A8J6NIU5"/>
<keyword evidence="1" id="KW-0732">Signal</keyword>
<reference evidence="2 3" key="1">
    <citation type="submission" date="2020-08" db="EMBL/GenBank/DDBJ databases">
        <title>Bridging the membrane lipid divide: bacteria of the FCB group superphylum have the potential to synthesize archaeal ether lipids.</title>
        <authorList>
            <person name="Villanueva L."/>
            <person name="Von Meijenfeldt F.A.B."/>
            <person name="Westbye A.B."/>
            <person name="Yadav S."/>
            <person name="Hopmans E.C."/>
            <person name="Dutilh B.E."/>
            <person name="Sinninghe Damste J.S."/>
        </authorList>
    </citation>
    <scope>NUCLEOTIDE SEQUENCE [LARGE SCALE GENOMIC DNA]</scope>
    <source>
        <strain evidence="2">NIOZ-UU36</strain>
    </source>
</reference>
<sequence length="143" mass="16487">MDKSNAYKLAIVLILTLMIQACSPETPIPYSTPKPKNISDEVKDEYFALINPLLDQWEAVIPLMSDRNSGWLNRIIELQEIRNEFAKLGIDPYFDELHSQMILHMDWQIAAYIALVNPRDYSSGILLEEPEVIFKRCSFPDAE</sequence>
<dbReference type="Proteomes" id="UP000614469">
    <property type="component" value="Unassembled WGS sequence"/>
</dbReference>
<evidence type="ECO:0000313" key="3">
    <source>
        <dbReference type="Proteomes" id="UP000614469"/>
    </source>
</evidence>
<proteinExistence type="predicted"/>